<dbReference type="InterPro" id="IPR029068">
    <property type="entry name" value="Glyas_Bleomycin-R_OHBP_Dase"/>
</dbReference>
<comment type="caution">
    <text evidence="1">The sequence shown here is derived from an EMBL/GenBank/DDBJ whole genome shotgun (WGS) entry which is preliminary data.</text>
</comment>
<dbReference type="AlphaFoldDB" id="A0A8H8BV30"/>
<gene>
    <name evidence="1" type="ORF">IFR04_002112</name>
</gene>
<keyword evidence="2" id="KW-1185">Reference proteome</keyword>
<dbReference type="OrthoDB" id="447346at2759"/>
<accession>A0A8H8BV30</accession>
<evidence type="ECO:0000313" key="1">
    <source>
        <dbReference type="EMBL" id="KAG4424764.1"/>
    </source>
</evidence>
<dbReference type="Gene3D" id="3.10.180.10">
    <property type="entry name" value="2,3-Dihydroxybiphenyl 1,2-Dioxygenase, domain 1"/>
    <property type="match status" value="1"/>
</dbReference>
<evidence type="ECO:0008006" key="3">
    <source>
        <dbReference type="Google" id="ProtNLM"/>
    </source>
</evidence>
<proteinExistence type="predicted"/>
<dbReference type="SUPFAM" id="SSF54593">
    <property type="entry name" value="Glyoxalase/Bleomycin resistance protein/Dihydroxybiphenyl dioxygenase"/>
    <property type="match status" value="1"/>
</dbReference>
<dbReference type="PANTHER" id="PTHR33993:SF14">
    <property type="entry name" value="GB|AAF24581.1"/>
    <property type="match status" value="1"/>
</dbReference>
<dbReference type="InterPro" id="IPR052164">
    <property type="entry name" value="Anthracycline_SecMetBiosynth"/>
</dbReference>
<reference evidence="1" key="1">
    <citation type="submission" date="2021-02" db="EMBL/GenBank/DDBJ databases">
        <title>Genome sequence Cadophora malorum strain M34.</title>
        <authorList>
            <person name="Stefanovic E."/>
            <person name="Vu D."/>
            <person name="Scully C."/>
            <person name="Dijksterhuis J."/>
            <person name="Roader J."/>
            <person name="Houbraken J."/>
        </authorList>
    </citation>
    <scope>NUCLEOTIDE SEQUENCE</scope>
    <source>
        <strain evidence="1">M34</strain>
    </source>
</reference>
<name>A0A8H8BV30_9HELO</name>
<organism evidence="1 2">
    <name type="scientific">Cadophora malorum</name>
    <dbReference type="NCBI Taxonomy" id="108018"/>
    <lineage>
        <taxon>Eukaryota</taxon>
        <taxon>Fungi</taxon>
        <taxon>Dikarya</taxon>
        <taxon>Ascomycota</taxon>
        <taxon>Pezizomycotina</taxon>
        <taxon>Leotiomycetes</taxon>
        <taxon>Helotiales</taxon>
        <taxon>Ploettnerulaceae</taxon>
        <taxon>Cadophora</taxon>
    </lineage>
</organism>
<evidence type="ECO:0000313" key="2">
    <source>
        <dbReference type="Proteomes" id="UP000664132"/>
    </source>
</evidence>
<sequence>MSEAEKWAPPPIGTPCWVEIPAADVPACKKFYAALFPSWEWKAATKTYTEEKIAMFSFAGEMGLTGGIVQVPADCKTGDLKNGMGVTIYHFVESIEKTKVEVEKLGGVVMSEKEPESENGYYMYFKDVAGNRFGIYELKQK</sequence>
<dbReference type="Proteomes" id="UP000664132">
    <property type="component" value="Unassembled WGS sequence"/>
</dbReference>
<dbReference type="PANTHER" id="PTHR33993">
    <property type="entry name" value="GLYOXALASE-RELATED"/>
    <property type="match status" value="1"/>
</dbReference>
<protein>
    <recommendedName>
        <fullName evidence="3">VOC domain-containing protein</fullName>
    </recommendedName>
</protein>
<dbReference type="EMBL" id="JAFJYH010000017">
    <property type="protein sequence ID" value="KAG4424764.1"/>
    <property type="molecule type" value="Genomic_DNA"/>
</dbReference>